<evidence type="ECO:0000313" key="2">
    <source>
        <dbReference type="EMBL" id="CAD8969415.1"/>
    </source>
</evidence>
<gene>
    <name evidence="2" type="ORF">HAND00432_LOCUS20412</name>
    <name evidence="1" type="ORF">HAND1043_LOCUS3586</name>
</gene>
<dbReference type="EMBL" id="HBFX01033943">
    <property type="protein sequence ID" value="CAD8969415.1"/>
    <property type="molecule type" value="Transcribed_RNA"/>
</dbReference>
<evidence type="ECO:0000313" key="1">
    <source>
        <dbReference type="EMBL" id="CAD8737094.1"/>
    </source>
</evidence>
<organism evidence="1">
    <name type="scientific">Hemiselmis andersenii</name>
    <name type="common">Cryptophyte alga</name>
    <dbReference type="NCBI Taxonomy" id="464988"/>
    <lineage>
        <taxon>Eukaryota</taxon>
        <taxon>Cryptophyceae</taxon>
        <taxon>Cryptomonadales</taxon>
        <taxon>Hemiselmidaceae</taxon>
        <taxon>Hemiselmis</taxon>
    </lineage>
</organism>
<sequence length="106" mass="12137">MRNERWQIFLNIYRSAGKLAQSDCVLAEAVGCIGAASCKKEVTELLDEMEELLIITGNMRNAFFDHLLNAANDTRDMPSEATDEMRRRARESFPRAFSSNMNYIRV</sequence>
<protein>
    <submittedName>
        <fullName evidence="1">Uncharacterized protein</fullName>
    </submittedName>
</protein>
<accession>A0A6U4YXM9</accession>
<proteinExistence type="predicted"/>
<name>A0A6U4YXM9_HEMAN</name>
<dbReference type="AlphaFoldDB" id="A0A6U4YXM9"/>
<dbReference type="EMBL" id="HBFK01005993">
    <property type="protein sequence ID" value="CAD8737094.1"/>
    <property type="molecule type" value="Transcribed_RNA"/>
</dbReference>
<reference evidence="1" key="1">
    <citation type="submission" date="2021-01" db="EMBL/GenBank/DDBJ databases">
        <authorList>
            <person name="Corre E."/>
            <person name="Pelletier E."/>
            <person name="Niang G."/>
            <person name="Scheremetjew M."/>
            <person name="Finn R."/>
            <person name="Kale V."/>
            <person name="Holt S."/>
            <person name="Cochrane G."/>
            <person name="Meng A."/>
            <person name="Brown T."/>
            <person name="Cohen L."/>
        </authorList>
    </citation>
    <scope>NUCLEOTIDE SEQUENCE</scope>
    <source>
        <strain evidence="1">CCMP441</strain>
        <strain evidence="2">CCMP644</strain>
    </source>
</reference>